<dbReference type="EMBL" id="JBBKZU010000015">
    <property type="protein sequence ID" value="MEJ8814880.1"/>
    <property type="molecule type" value="Genomic_DNA"/>
</dbReference>
<evidence type="ECO:0000256" key="8">
    <source>
        <dbReference type="ARBA" id="ARBA00022842"/>
    </source>
</evidence>
<dbReference type="SUPFAM" id="SSF143631">
    <property type="entry name" value="ApbE-like"/>
    <property type="match status" value="1"/>
</dbReference>
<dbReference type="Gene3D" id="3.10.520.10">
    <property type="entry name" value="ApbE-like domains"/>
    <property type="match status" value="1"/>
</dbReference>
<dbReference type="PIRSF" id="PIRSF006268">
    <property type="entry name" value="ApbE"/>
    <property type="match status" value="1"/>
</dbReference>
<dbReference type="Pfam" id="PF02424">
    <property type="entry name" value="ApbE"/>
    <property type="match status" value="1"/>
</dbReference>
<keyword evidence="5 11" id="KW-0808">Transferase</keyword>
<evidence type="ECO:0000256" key="2">
    <source>
        <dbReference type="ARBA" id="ARBA00011955"/>
    </source>
</evidence>
<evidence type="ECO:0000256" key="7">
    <source>
        <dbReference type="ARBA" id="ARBA00022827"/>
    </source>
</evidence>
<comment type="cofactor">
    <cofactor evidence="1">
        <name>Mg(2+)</name>
        <dbReference type="ChEBI" id="CHEBI:18420"/>
    </cofactor>
</comment>
<reference evidence="12 13" key="1">
    <citation type="submission" date="2024-03" db="EMBL/GenBank/DDBJ databases">
        <title>Novel species of the genus Variovorax.</title>
        <authorList>
            <person name="Liu Q."/>
            <person name="Xin Y.-H."/>
        </authorList>
    </citation>
    <scope>NUCLEOTIDE SEQUENCE [LARGE SCALE GENOMIC DNA]</scope>
    <source>
        <strain evidence="12 13">KACC 18899</strain>
    </source>
</reference>
<keyword evidence="13" id="KW-1185">Reference proteome</keyword>
<dbReference type="InterPro" id="IPR003374">
    <property type="entry name" value="ApbE-like_sf"/>
</dbReference>
<sequence length="320" mass="33959">MPRLADPASLQSLGGRTMGTTWSVRLDNRSMVPLETIRAAIECALDLVVAQMSTWDTGSCITQFNQAPAGTRHVLEQPFAEVLDAALHWAAASGGAIDPTIGSLVSLWGFGSHASPLTRLPSPSELAAARARVGWQQLQFNGAARTITQPGGVRLDLSGIAKGFSVDCVADSLKALGLRDFLVEVGGEVRCAGRRPLGAPWRVLVEAGPQSVPVALTDMAIATSGNRWHAHELDGQRWSHTIDPRTGEPVRHPLVSVTALHPRCMHADALATVLTVLGPEDGFAFAEQQKLAALFVMEHEAGHLARSTDGWAALAQVLAS</sequence>
<dbReference type="InterPro" id="IPR024932">
    <property type="entry name" value="ApbE"/>
</dbReference>
<evidence type="ECO:0000313" key="13">
    <source>
        <dbReference type="Proteomes" id="UP001365846"/>
    </source>
</evidence>
<evidence type="ECO:0000313" key="12">
    <source>
        <dbReference type="EMBL" id="MEJ8814880.1"/>
    </source>
</evidence>
<dbReference type="EC" id="2.7.1.180" evidence="2 11"/>
<keyword evidence="8 11" id="KW-0460">Magnesium</keyword>
<keyword evidence="4 11" id="KW-0285">Flavoprotein</keyword>
<protein>
    <recommendedName>
        <fullName evidence="3 11">FAD:protein FMN transferase</fullName>
        <ecNumber evidence="2 11">2.7.1.180</ecNumber>
    </recommendedName>
    <alternativeName>
        <fullName evidence="9 11">Flavin transferase</fullName>
    </alternativeName>
</protein>
<dbReference type="PANTHER" id="PTHR30040">
    <property type="entry name" value="THIAMINE BIOSYNTHESIS LIPOPROTEIN APBE"/>
    <property type="match status" value="1"/>
</dbReference>
<dbReference type="GO" id="GO:0016740">
    <property type="term" value="F:transferase activity"/>
    <property type="evidence" value="ECO:0007669"/>
    <property type="project" value="UniProtKB-KW"/>
</dbReference>
<proteinExistence type="inferred from homology"/>
<accession>A0ABU8VPF1</accession>
<evidence type="ECO:0000256" key="1">
    <source>
        <dbReference type="ARBA" id="ARBA00001946"/>
    </source>
</evidence>
<evidence type="ECO:0000256" key="5">
    <source>
        <dbReference type="ARBA" id="ARBA00022679"/>
    </source>
</evidence>
<dbReference type="Proteomes" id="UP001365846">
    <property type="component" value="Unassembled WGS sequence"/>
</dbReference>
<evidence type="ECO:0000256" key="11">
    <source>
        <dbReference type="PIRNR" id="PIRNR006268"/>
    </source>
</evidence>
<evidence type="ECO:0000256" key="9">
    <source>
        <dbReference type="ARBA" id="ARBA00031306"/>
    </source>
</evidence>
<evidence type="ECO:0000256" key="3">
    <source>
        <dbReference type="ARBA" id="ARBA00016337"/>
    </source>
</evidence>
<gene>
    <name evidence="12" type="ORF">WKW77_27665</name>
</gene>
<keyword evidence="6 11" id="KW-0479">Metal-binding</keyword>
<organism evidence="12 13">
    <name type="scientific">Variovorax ureilyticus</name>
    <dbReference type="NCBI Taxonomy" id="1836198"/>
    <lineage>
        <taxon>Bacteria</taxon>
        <taxon>Pseudomonadati</taxon>
        <taxon>Pseudomonadota</taxon>
        <taxon>Betaproteobacteria</taxon>
        <taxon>Burkholderiales</taxon>
        <taxon>Comamonadaceae</taxon>
        <taxon>Variovorax</taxon>
    </lineage>
</organism>
<evidence type="ECO:0000256" key="10">
    <source>
        <dbReference type="ARBA" id="ARBA00048540"/>
    </source>
</evidence>
<evidence type="ECO:0000256" key="4">
    <source>
        <dbReference type="ARBA" id="ARBA00022630"/>
    </source>
</evidence>
<evidence type="ECO:0000256" key="6">
    <source>
        <dbReference type="ARBA" id="ARBA00022723"/>
    </source>
</evidence>
<name>A0ABU8VPF1_9BURK</name>
<comment type="catalytic activity">
    <reaction evidence="10 11">
        <text>L-threonyl-[protein] + FAD = FMN-L-threonyl-[protein] + AMP + H(+)</text>
        <dbReference type="Rhea" id="RHEA:36847"/>
        <dbReference type="Rhea" id="RHEA-COMP:11060"/>
        <dbReference type="Rhea" id="RHEA-COMP:11061"/>
        <dbReference type="ChEBI" id="CHEBI:15378"/>
        <dbReference type="ChEBI" id="CHEBI:30013"/>
        <dbReference type="ChEBI" id="CHEBI:57692"/>
        <dbReference type="ChEBI" id="CHEBI:74257"/>
        <dbReference type="ChEBI" id="CHEBI:456215"/>
        <dbReference type="EC" id="2.7.1.180"/>
    </reaction>
</comment>
<comment type="similarity">
    <text evidence="11">Belongs to the ApbE family.</text>
</comment>
<comment type="caution">
    <text evidence="12">The sequence shown here is derived from an EMBL/GenBank/DDBJ whole genome shotgun (WGS) entry which is preliminary data.</text>
</comment>
<keyword evidence="7 11" id="KW-0274">FAD</keyword>
<dbReference type="PANTHER" id="PTHR30040:SF2">
    <property type="entry name" value="FAD:PROTEIN FMN TRANSFERASE"/>
    <property type="match status" value="1"/>
</dbReference>